<sequence length="54" mass="6011">MLFFFVSATVLPSCLVVATPLFFGTYIPTVDIFLANKYAHYNLGNLGTPDTVFY</sequence>
<reference evidence="2" key="1">
    <citation type="submission" date="2012-02" db="EMBL/GenBank/DDBJ databases">
        <title>Complete genome sequence of Rickettsia parkeri strain Portsmouth.</title>
        <authorList>
            <person name="Johnson S.L."/>
            <person name="Munk A.C."/>
            <person name="Han S."/>
            <person name="Bruce D.C."/>
            <person name="Dasch G.A."/>
        </authorList>
    </citation>
    <scope>NUCLEOTIDE SEQUENCE [LARGE SCALE GENOMIC DNA]</scope>
    <source>
        <strain evidence="2">CA410</strain>
    </source>
</reference>
<dbReference type="EMBL" id="CP003304">
    <property type="protein sequence ID" value="AFB21111.1"/>
    <property type="molecule type" value="Genomic_DNA"/>
</dbReference>
<protein>
    <submittedName>
        <fullName evidence="1">Uncharacterized protein</fullName>
    </submittedName>
</protein>
<accession>A0ABN4AAH2</accession>
<name>A0ABN4AAH2_RICCA</name>
<dbReference type="Proteomes" id="UP000007878">
    <property type="component" value="Chromosome"/>
</dbReference>
<gene>
    <name evidence="1" type="ORF">RCA_02720</name>
</gene>
<organism evidence="1 2">
    <name type="scientific">Rickettsia canadensis str. CA410</name>
    <dbReference type="NCBI Taxonomy" id="1105107"/>
    <lineage>
        <taxon>Bacteria</taxon>
        <taxon>Pseudomonadati</taxon>
        <taxon>Pseudomonadota</taxon>
        <taxon>Alphaproteobacteria</taxon>
        <taxon>Rickettsiales</taxon>
        <taxon>Rickettsiaceae</taxon>
        <taxon>Rickettsieae</taxon>
        <taxon>Rickettsia</taxon>
        <taxon>belli group</taxon>
    </lineage>
</organism>
<dbReference type="RefSeq" id="WP_014363925.1">
    <property type="nucleotide sequence ID" value="NC_016929.1"/>
</dbReference>
<keyword evidence="2" id="KW-1185">Reference proteome</keyword>
<evidence type="ECO:0000313" key="2">
    <source>
        <dbReference type="Proteomes" id="UP000007878"/>
    </source>
</evidence>
<proteinExistence type="predicted"/>
<evidence type="ECO:0000313" key="1">
    <source>
        <dbReference type="EMBL" id="AFB21111.1"/>
    </source>
</evidence>